<dbReference type="PROSITE" id="PS50059">
    <property type="entry name" value="FKBP_PPIASE"/>
    <property type="match status" value="1"/>
</dbReference>
<gene>
    <name evidence="5" type="ORF">AALO_G00161750</name>
</gene>
<dbReference type="Gene3D" id="3.10.50.40">
    <property type="match status" value="1"/>
</dbReference>
<proteinExistence type="predicted"/>
<feature type="compositionally biased region" description="Low complexity" evidence="3">
    <location>
        <begin position="398"/>
        <end position="410"/>
    </location>
</feature>
<keyword evidence="2" id="KW-0175">Coiled coil</keyword>
<protein>
    <recommendedName>
        <fullName evidence="1">peptidylprolyl isomerase</fullName>
        <ecNumber evidence="1">5.2.1.8</ecNumber>
    </recommendedName>
</protein>
<dbReference type="Proteomes" id="UP000823561">
    <property type="component" value="Chromosome 12"/>
</dbReference>
<feature type="region of interest" description="Disordered" evidence="3">
    <location>
        <begin position="35"/>
        <end position="70"/>
    </location>
</feature>
<dbReference type="EMBL" id="JADWDJ010000012">
    <property type="protein sequence ID" value="KAG5272109.1"/>
    <property type="molecule type" value="Genomic_DNA"/>
</dbReference>
<sequence length="904" mass="100964">MKRNMFAYYHADDPFSRSGAKLASLFSLDQAESQGNESFQFTAPKQPKRNTSTSTAGPPPQKPATPPPSAPAVLFATAVHAFRFVNGQYVKQGKVGAAVLGNHGNKEYKILIYGSQQKPITTARIHPGFVLTVQPGNYATFYDDQRQNWSLMFDSVKVSSDFCKEVCLAKRNSDPSQDKLVVQDLVLGEGQAVDTGDTLQIVFTGWLLHNYTIGETFKSNSTTGQDQFHRVKLGPGKEPKGWEGGLLGMQRGGRRLLVIPPSKTAGPKGILNDVPPSNTLVLDVEIQQVRFSVEGASKCLDQESLDSSPSVSVASSSSEAAQPEHRDQQTKSNSPNEKLKSKDSAKAKLISRMAKMGQPMLPFLHGAIPAQPDASDSDTEDMCDSGRRHHSTPPTTPGSPSLPSSTSASETPPPEPVSAPSQQVVARQPETMAQPVKPISMQTFMPYPTVLTSSHIQPIGFHTVAYQAPDVSSLLMSDVRQFSTEMRLDVGKVADKLEQLSAKVDKLQNQEISFGGPSVSMETTMIMHSIQRIIQENSVLKKELYEKSTRIDEQNRKIGELMEQNQRYVHKSSLMLEQNSNSLQLSGQLTQTRLLMAEQDKVHLVEELSASSALVCQLQQETSSLQQRAAELQAKLNASLQSTKHQTTQISSLEEAVEELKASREQTHTQWREEKQKCKELQLQVNNMEEELEDLKTDKQTLDQVLSDRKRKWQAERGRLLAELEETRQNSQQESDQLRAQLRRTRSAPQNCSTEQVQAELEVAWQRRCDASLASAREVHQRALSELMEQRDMMEETVSQLHDQISEVQRRARSEKKNLEIRLAELEQKLFEQTNEEATATQLKQVMNRVFHSLKEEFDLQQTYTGSTILKLAFKTIKSVTLHFLADLNDIPAEADDEREEGDE</sequence>
<dbReference type="Pfam" id="PF00254">
    <property type="entry name" value="FKBP_C"/>
    <property type="match status" value="1"/>
</dbReference>
<dbReference type="GO" id="GO:0003755">
    <property type="term" value="F:peptidyl-prolyl cis-trans isomerase activity"/>
    <property type="evidence" value="ECO:0007669"/>
    <property type="project" value="UniProtKB-KW"/>
</dbReference>
<evidence type="ECO:0000313" key="6">
    <source>
        <dbReference type="Proteomes" id="UP000823561"/>
    </source>
</evidence>
<feature type="compositionally biased region" description="Low complexity" evidence="3">
    <location>
        <begin position="305"/>
        <end position="321"/>
    </location>
</feature>
<evidence type="ECO:0000313" key="5">
    <source>
        <dbReference type="EMBL" id="KAG5272109.1"/>
    </source>
</evidence>
<dbReference type="InterPro" id="IPR056598">
    <property type="entry name" value="FKBP-15_dom"/>
</dbReference>
<reference evidence="5" key="1">
    <citation type="submission" date="2020-10" db="EMBL/GenBank/DDBJ databases">
        <title>Chromosome-scale genome assembly of the Allis shad, Alosa alosa.</title>
        <authorList>
            <person name="Margot Z."/>
            <person name="Christophe K."/>
            <person name="Cabau C."/>
            <person name="Louis A."/>
            <person name="Berthelot C."/>
            <person name="Parey E."/>
            <person name="Roest Crollius H."/>
            <person name="Montfort J."/>
            <person name="Robinson-Rechavi M."/>
            <person name="Bucao C."/>
            <person name="Bouchez O."/>
            <person name="Gislard M."/>
            <person name="Lluch J."/>
            <person name="Milhes M."/>
            <person name="Lampietro C."/>
            <person name="Lopez Roques C."/>
            <person name="Donnadieu C."/>
            <person name="Braasch I."/>
            <person name="Desvignes T."/>
            <person name="Postlethwait J."/>
            <person name="Bobe J."/>
            <person name="Guiguen Y."/>
        </authorList>
    </citation>
    <scope>NUCLEOTIDE SEQUENCE</scope>
    <source>
        <strain evidence="5">M-15738</strain>
        <tissue evidence="5">Blood</tissue>
    </source>
</reference>
<dbReference type="Pfam" id="PF23649">
    <property type="entry name" value="FKBP15"/>
    <property type="match status" value="1"/>
</dbReference>
<dbReference type="InterPro" id="IPR046357">
    <property type="entry name" value="PPIase_dom_sf"/>
</dbReference>
<dbReference type="PANTHER" id="PTHR44927">
    <property type="entry name" value="FK506-BINDING PROTEIN 15"/>
    <property type="match status" value="1"/>
</dbReference>
<dbReference type="AlphaFoldDB" id="A0AAV6GC49"/>
<comment type="caution">
    <text evidence="5">The sequence shown here is derived from an EMBL/GenBank/DDBJ whole genome shotgun (WGS) entry which is preliminary data.</text>
</comment>
<feature type="compositionally biased region" description="Pro residues" evidence="3">
    <location>
        <begin position="57"/>
        <end position="70"/>
    </location>
</feature>
<dbReference type="EC" id="5.2.1.8" evidence="1"/>
<evidence type="ECO:0000256" key="2">
    <source>
        <dbReference type="SAM" id="Coils"/>
    </source>
</evidence>
<keyword evidence="6" id="KW-1185">Reference proteome</keyword>
<dbReference type="SUPFAM" id="SSF54534">
    <property type="entry name" value="FKBP-like"/>
    <property type="match status" value="1"/>
</dbReference>
<evidence type="ECO:0000256" key="3">
    <source>
        <dbReference type="SAM" id="MobiDB-lite"/>
    </source>
</evidence>
<dbReference type="GO" id="GO:0030426">
    <property type="term" value="C:growth cone"/>
    <property type="evidence" value="ECO:0007669"/>
    <property type="project" value="TreeGrafter"/>
</dbReference>
<dbReference type="InterPro" id="IPR001179">
    <property type="entry name" value="PPIase_FKBP_dom"/>
</dbReference>
<comment type="catalytic activity">
    <reaction evidence="1">
        <text>[protein]-peptidylproline (omega=180) = [protein]-peptidylproline (omega=0)</text>
        <dbReference type="Rhea" id="RHEA:16237"/>
        <dbReference type="Rhea" id="RHEA-COMP:10747"/>
        <dbReference type="Rhea" id="RHEA-COMP:10748"/>
        <dbReference type="ChEBI" id="CHEBI:83833"/>
        <dbReference type="ChEBI" id="CHEBI:83834"/>
        <dbReference type="EC" id="5.2.1.8"/>
    </reaction>
</comment>
<feature type="domain" description="PPIase FKBP-type" evidence="4">
    <location>
        <begin position="196"/>
        <end position="290"/>
    </location>
</feature>
<dbReference type="PANTHER" id="PTHR44927:SF1">
    <property type="entry name" value="FK506-BINDING PROTEIN 15"/>
    <property type="match status" value="1"/>
</dbReference>
<keyword evidence="1" id="KW-0413">Isomerase</keyword>
<feature type="coiled-coil region" evidence="2">
    <location>
        <begin position="777"/>
        <end position="843"/>
    </location>
</feature>
<feature type="region of interest" description="Disordered" evidence="3">
    <location>
        <begin position="726"/>
        <end position="751"/>
    </location>
</feature>
<accession>A0AAV6GC49</accession>
<name>A0AAV6GC49_9TELE</name>
<keyword evidence="1" id="KW-0697">Rotamase</keyword>
<feature type="compositionally biased region" description="Polar residues" evidence="3">
    <location>
        <begin position="35"/>
        <end position="55"/>
    </location>
</feature>
<evidence type="ECO:0000259" key="4">
    <source>
        <dbReference type="PROSITE" id="PS50059"/>
    </source>
</evidence>
<feature type="region of interest" description="Disordered" evidence="3">
    <location>
        <begin position="363"/>
        <end position="429"/>
    </location>
</feature>
<organism evidence="5 6">
    <name type="scientific">Alosa alosa</name>
    <name type="common">allis shad</name>
    <dbReference type="NCBI Taxonomy" id="278164"/>
    <lineage>
        <taxon>Eukaryota</taxon>
        <taxon>Metazoa</taxon>
        <taxon>Chordata</taxon>
        <taxon>Craniata</taxon>
        <taxon>Vertebrata</taxon>
        <taxon>Euteleostomi</taxon>
        <taxon>Actinopterygii</taxon>
        <taxon>Neopterygii</taxon>
        <taxon>Teleostei</taxon>
        <taxon>Clupei</taxon>
        <taxon>Clupeiformes</taxon>
        <taxon>Clupeoidei</taxon>
        <taxon>Clupeidae</taxon>
        <taxon>Alosa</taxon>
    </lineage>
</organism>
<feature type="region of interest" description="Disordered" evidence="3">
    <location>
        <begin position="301"/>
        <end position="345"/>
    </location>
</feature>
<evidence type="ECO:0000256" key="1">
    <source>
        <dbReference type="PROSITE-ProRule" id="PRU00277"/>
    </source>
</evidence>